<evidence type="ECO:0000256" key="9">
    <source>
        <dbReference type="ARBA" id="ARBA00022801"/>
    </source>
</evidence>
<dbReference type="Pfam" id="PF00561">
    <property type="entry name" value="Abhydrolase_1"/>
    <property type="match status" value="1"/>
</dbReference>
<evidence type="ECO:0000256" key="4">
    <source>
        <dbReference type="ARBA" id="ARBA00012568"/>
    </source>
</evidence>
<dbReference type="Proteomes" id="UP000569732">
    <property type="component" value="Unassembled WGS sequence"/>
</dbReference>
<dbReference type="InterPro" id="IPR002410">
    <property type="entry name" value="Peptidase_S33"/>
</dbReference>
<keyword evidence="8 11" id="KW-0645">Protease</keyword>
<evidence type="ECO:0000256" key="11">
    <source>
        <dbReference type="PIRNR" id="PIRNR006431"/>
    </source>
</evidence>
<comment type="catalytic activity">
    <reaction evidence="1 11 13">
        <text>Release of N-terminal proline from a peptide.</text>
        <dbReference type="EC" id="3.4.11.5"/>
    </reaction>
</comment>
<evidence type="ECO:0000256" key="5">
    <source>
        <dbReference type="ARBA" id="ARBA00021843"/>
    </source>
</evidence>
<evidence type="ECO:0000256" key="2">
    <source>
        <dbReference type="ARBA" id="ARBA00004496"/>
    </source>
</evidence>
<dbReference type="InterPro" id="IPR000073">
    <property type="entry name" value="AB_hydrolase_1"/>
</dbReference>
<keyword evidence="16" id="KW-1185">Reference proteome</keyword>
<feature type="active site" evidence="12">
    <location>
        <position position="265"/>
    </location>
</feature>
<evidence type="ECO:0000256" key="6">
    <source>
        <dbReference type="ARBA" id="ARBA00022438"/>
    </source>
</evidence>
<dbReference type="InterPro" id="IPR029058">
    <property type="entry name" value="AB_hydrolase_fold"/>
</dbReference>
<comment type="subcellular location">
    <subcellularLocation>
        <location evidence="2 11">Cytoplasm</location>
    </subcellularLocation>
</comment>
<keyword evidence="6 11" id="KW-0031">Aminopeptidase</keyword>
<evidence type="ECO:0000256" key="1">
    <source>
        <dbReference type="ARBA" id="ARBA00001585"/>
    </source>
</evidence>
<name>A0A853IH28_9GAMM</name>
<dbReference type="SUPFAM" id="SSF53474">
    <property type="entry name" value="alpha/beta-Hydrolases"/>
    <property type="match status" value="1"/>
</dbReference>
<evidence type="ECO:0000256" key="12">
    <source>
        <dbReference type="PIRSR" id="PIRSR006431-1"/>
    </source>
</evidence>
<evidence type="ECO:0000259" key="14">
    <source>
        <dbReference type="Pfam" id="PF00561"/>
    </source>
</evidence>
<dbReference type="AlphaFoldDB" id="A0A853IH28"/>
<dbReference type="GO" id="GO:0005737">
    <property type="term" value="C:cytoplasm"/>
    <property type="evidence" value="ECO:0007669"/>
    <property type="project" value="UniProtKB-SubCell"/>
</dbReference>
<dbReference type="PRINTS" id="PR00793">
    <property type="entry name" value="PROAMNOPTASE"/>
</dbReference>
<feature type="active site" description="Proton donor" evidence="12">
    <location>
        <position position="293"/>
    </location>
</feature>
<dbReference type="PIRSF" id="PIRSF006431">
    <property type="entry name" value="Pept_S33"/>
    <property type="match status" value="1"/>
</dbReference>
<protein>
    <recommendedName>
        <fullName evidence="5 11">Proline iminopeptidase</fullName>
        <shortName evidence="11">PIP</shortName>
        <ecNumber evidence="4 11">3.4.11.5</ecNumber>
    </recommendedName>
    <alternativeName>
        <fullName evidence="10 11">Prolyl aminopeptidase</fullName>
    </alternativeName>
</protein>
<dbReference type="GO" id="GO:0006508">
    <property type="term" value="P:proteolysis"/>
    <property type="evidence" value="ECO:0007669"/>
    <property type="project" value="UniProtKB-KW"/>
</dbReference>
<dbReference type="RefSeq" id="WP_180568900.1">
    <property type="nucleotide sequence ID" value="NZ_JACCKB010000018.1"/>
</dbReference>
<proteinExistence type="inferred from homology"/>
<dbReference type="GO" id="GO:0004177">
    <property type="term" value="F:aminopeptidase activity"/>
    <property type="evidence" value="ECO:0007669"/>
    <property type="project" value="UniProtKB-UniRule"/>
</dbReference>
<keyword evidence="7 11" id="KW-0963">Cytoplasm</keyword>
<accession>A0A853IH28</accession>
<dbReference type="EMBL" id="JACCKB010000018">
    <property type="protein sequence ID" value="NYZ66876.1"/>
    <property type="molecule type" value="Genomic_DNA"/>
</dbReference>
<feature type="active site" description="Nucleophile" evidence="12">
    <location>
        <position position="110"/>
    </location>
</feature>
<feature type="domain" description="AB hydrolase-1" evidence="14">
    <location>
        <begin position="36"/>
        <end position="295"/>
    </location>
</feature>
<sequence length="324" mass="36798">MYTLYPAIKPYARHTLEVDEPHQLYLEESGNPNGIPVLYLHGGPGAACDKFSRRYFNPEIYRIILFDQRGAGRSTPHACIENNTTQDLIADIETIRQFLNVDQWVLFGGSWGATLALLYAEQYPRQVLAMILRGVFLCREQDISWFYQEGANKIFPDYWRDFTCWIPEADSNEVINAYYKRLTGNDELARMGAAKAWALWEGHCATLRPNQAVLDAFIDPHKARALAAVACHYFKNKGFLEPNQILDNLEVIRDIPGIIVHGRYDMVCPLENAFTLQVKWPAAELHIVRDAGHSAAEPSISDALIRATDEMAKRLKPDLMPDEG</sequence>
<comment type="caution">
    <text evidence="15">The sequence shown here is derived from an EMBL/GenBank/DDBJ whole genome shotgun (WGS) entry which is preliminary data.</text>
</comment>
<organism evidence="15 16">
    <name type="scientific">Spartinivicinus marinus</name>
    <dbReference type="NCBI Taxonomy" id="2994442"/>
    <lineage>
        <taxon>Bacteria</taxon>
        <taxon>Pseudomonadati</taxon>
        <taxon>Pseudomonadota</taxon>
        <taxon>Gammaproteobacteria</taxon>
        <taxon>Oceanospirillales</taxon>
        <taxon>Zooshikellaceae</taxon>
        <taxon>Spartinivicinus</taxon>
    </lineage>
</organism>
<dbReference type="InterPro" id="IPR005944">
    <property type="entry name" value="Pro_iminopeptidase"/>
</dbReference>
<dbReference type="NCBIfam" id="TIGR01249">
    <property type="entry name" value="pro_imino_pep_1"/>
    <property type="match status" value="1"/>
</dbReference>
<dbReference type="EC" id="3.4.11.5" evidence="4 11"/>
<evidence type="ECO:0000256" key="3">
    <source>
        <dbReference type="ARBA" id="ARBA00010088"/>
    </source>
</evidence>
<keyword evidence="9 11" id="KW-0378">Hydrolase</keyword>
<gene>
    <name evidence="15" type="primary">pip</name>
    <name evidence="15" type="ORF">H0A36_12720</name>
</gene>
<reference evidence="15 16" key="1">
    <citation type="submission" date="2020-07" db="EMBL/GenBank/DDBJ databases">
        <title>Endozoicomonas sp. nov., isolated from sediment.</title>
        <authorList>
            <person name="Gu T."/>
        </authorList>
    </citation>
    <scope>NUCLEOTIDE SEQUENCE [LARGE SCALE GENOMIC DNA]</scope>
    <source>
        <strain evidence="15 16">SM1973</strain>
    </source>
</reference>
<evidence type="ECO:0000256" key="13">
    <source>
        <dbReference type="RuleBase" id="RU003421"/>
    </source>
</evidence>
<dbReference type="PANTHER" id="PTHR43722:SF1">
    <property type="entry name" value="PROLINE IMINOPEPTIDASE"/>
    <property type="match status" value="1"/>
</dbReference>
<evidence type="ECO:0000313" key="16">
    <source>
        <dbReference type="Proteomes" id="UP000569732"/>
    </source>
</evidence>
<comment type="similarity">
    <text evidence="3 11 13">Belongs to the peptidase S33 family.</text>
</comment>
<dbReference type="PANTHER" id="PTHR43722">
    <property type="entry name" value="PROLINE IMINOPEPTIDASE"/>
    <property type="match status" value="1"/>
</dbReference>
<evidence type="ECO:0000313" key="15">
    <source>
        <dbReference type="EMBL" id="NYZ66876.1"/>
    </source>
</evidence>
<evidence type="ECO:0000256" key="10">
    <source>
        <dbReference type="ARBA" id="ARBA00029605"/>
    </source>
</evidence>
<evidence type="ECO:0000256" key="8">
    <source>
        <dbReference type="ARBA" id="ARBA00022670"/>
    </source>
</evidence>
<dbReference type="Gene3D" id="3.40.50.1820">
    <property type="entry name" value="alpha/beta hydrolase"/>
    <property type="match status" value="1"/>
</dbReference>
<evidence type="ECO:0000256" key="7">
    <source>
        <dbReference type="ARBA" id="ARBA00022490"/>
    </source>
</evidence>